<reference evidence="2" key="1">
    <citation type="journal article" date="2014" name="Int. J. Syst. Evol. Microbiol.">
        <title>Complete genome sequence of Corynebacterium casei LMG S-19264T (=DSM 44701T), isolated from a smear-ripened cheese.</title>
        <authorList>
            <consortium name="US DOE Joint Genome Institute (JGI-PGF)"/>
            <person name="Walter F."/>
            <person name="Albersmeier A."/>
            <person name="Kalinowski J."/>
            <person name="Ruckert C."/>
        </authorList>
    </citation>
    <scope>NUCLEOTIDE SEQUENCE</scope>
    <source>
        <strain evidence="2">CGMCC 1.15152</strain>
    </source>
</reference>
<name>A0A916YJ81_9MICO</name>
<proteinExistence type="predicted"/>
<feature type="compositionally biased region" description="Basic and acidic residues" evidence="1">
    <location>
        <begin position="7"/>
        <end position="31"/>
    </location>
</feature>
<accession>A0A916YJ81</accession>
<organism evidence="2 3">
    <name type="scientific">Microbacterium faecale</name>
    <dbReference type="NCBI Taxonomy" id="1804630"/>
    <lineage>
        <taxon>Bacteria</taxon>
        <taxon>Bacillati</taxon>
        <taxon>Actinomycetota</taxon>
        <taxon>Actinomycetes</taxon>
        <taxon>Micrococcales</taxon>
        <taxon>Microbacteriaceae</taxon>
        <taxon>Microbacterium</taxon>
    </lineage>
</organism>
<keyword evidence="3" id="KW-1185">Reference proteome</keyword>
<sequence length="68" mass="7254">MGVAVVRADERGQDVHDGGLSRPVRAEKGEDLAAPDVEIDAVEHGVRPESLPQIPNIDGKGHEDPFCV</sequence>
<comment type="caution">
    <text evidence="2">The sequence shown here is derived from an EMBL/GenBank/DDBJ whole genome shotgun (WGS) entry which is preliminary data.</text>
</comment>
<feature type="region of interest" description="Disordered" evidence="1">
    <location>
        <begin position="1"/>
        <end position="32"/>
    </location>
</feature>
<protein>
    <submittedName>
        <fullName evidence="2">Uncharacterized protein</fullName>
    </submittedName>
</protein>
<gene>
    <name evidence="2" type="ORF">GCM10010915_28720</name>
</gene>
<evidence type="ECO:0000313" key="2">
    <source>
        <dbReference type="EMBL" id="GGD45664.1"/>
    </source>
</evidence>
<reference evidence="2" key="2">
    <citation type="submission" date="2020-09" db="EMBL/GenBank/DDBJ databases">
        <authorList>
            <person name="Sun Q."/>
            <person name="Zhou Y."/>
        </authorList>
    </citation>
    <scope>NUCLEOTIDE SEQUENCE</scope>
    <source>
        <strain evidence="2">CGMCC 1.15152</strain>
    </source>
</reference>
<feature type="compositionally biased region" description="Basic and acidic residues" evidence="1">
    <location>
        <begin position="59"/>
        <end position="68"/>
    </location>
</feature>
<evidence type="ECO:0000313" key="3">
    <source>
        <dbReference type="Proteomes" id="UP000633205"/>
    </source>
</evidence>
<dbReference type="EMBL" id="BMHO01000002">
    <property type="protein sequence ID" value="GGD45664.1"/>
    <property type="molecule type" value="Genomic_DNA"/>
</dbReference>
<dbReference type="AlphaFoldDB" id="A0A916YJ81"/>
<feature type="region of interest" description="Disordered" evidence="1">
    <location>
        <begin position="46"/>
        <end position="68"/>
    </location>
</feature>
<dbReference type="Proteomes" id="UP000633205">
    <property type="component" value="Unassembled WGS sequence"/>
</dbReference>
<evidence type="ECO:0000256" key="1">
    <source>
        <dbReference type="SAM" id="MobiDB-lite"/>
    </source>
</evidence>